<accession>A2EY38</accession>
<dbReference type="Proteomes" id="UP000001542">
    <property type="component" value="Unassembled WGS sequence"/>
</dbReference>
<organism evidence="3 4">
    <name type="scientific">Trichomonas vaginalis (strain ATCC PRA-98 / G3)</name>
    <dbReference type="NCBI Taxonomy" id="412133"/>
    <lineage>
        <taxon>Eukaryota</taxon>
        <taxon>Metamonada</taxon>
        <taxon>Parabasalia</taxon>
        <taxon>Trichomonadida</taxon>
        <taxon>Trichomonadidae</taxon>
        <taxon>Trichomonas</taxon>
    </lineage>
</organism>
<keyword evidence="4" id="KW-1185">Reference proteome</keyword>
<dbReference type="Pfam" id="PF11929">
    <property type="entry name" value="DUF3447"/>
    <property type="match status" value="1"/>
</dbReference>
<evidence type="ECO:0000259" key="2">
    <source>
        <dbReference type="Pfam" id="PF11929"/>
    </source>
</evidence>
<dbReference type="PROSITE" id="PS50088">
    <property type="entry name" value="ANK_REPEAT"/>
    <property type="match status" value="5"/>
</dbReference>
<dbReference type="Gene3D" id="1.25.40.20">
    <property type="entry name" value="Ankyrin repeat-containing domain"/>
    <property type="match status" value="1"/>
</dbReference>
<dbReference type="PROSITE" id="PS50297">
    <property type="entry name" value="ANK_REP_REGION"/>
    <property type="match status" value="4"/>
</dbReference>
<feature type="repeat" description="ANK" evidence="1">
    <location>
        <begin position="344"/>
        <end position="376"/>
    </location>
</feature>
<reference evidence="3" key="1">
    <citation type="submission" date="2006-10" db="EMBL/GenBank/DDBJ databases">
        <authorList>
            <person name="Amadeo P."/>
            <person name="Zhao Q."/>
            <person name="Wortman J."/>
            <person name="Fraser-Liggett C."/>
            <person name="Carlton J."/>
        </authorList>
    </citation>
    <scope>NUCLEOTIDE SEQUENCE</scope>
    <source>
        <strain evidence="3">G3</strain>
    </source>
</reference>
<dbReference type="Pfam" id="PF12796">
    <property type="entry name" value="Ank_2"/>
    <property type="match status" value="1"/>
</dbReference>
<dbReference type="SUPFAM" id="SSF48403">
    <property type="entry name" value="Ankyrin repeat"/>
    <property type="match status" value="1"/>
</dbReference>
<sequence length="552" mass="64897">MSDQDTNTNKYDELRNIYKYYIDSYTALYRLKTENEEELNTIYNMIKTELIDSNNYFPKSIVRDILNIIPYNNRYTKSYLYLAKRITDDYHVTEVNKIPTICSFLFYKEYGITLYKYKKFKEIQFQNPNIHSENNIFTAIMDNDKERFIQFIERDDFDKEKTLYNSLYPIVDKGATLLELCCYHGAVDCFKLLRTKFDSQIAHNCIDFSFLGRNQEIMSECLKHQKPDEITMKYAIISHNIDFVTFLMSEYNSKMDLLACGQYKNLESLLVYFDQKNDINKCFIYSMMFDIPSLCEYFLYYGANINEKDLFGKTALHYMAANNSIQTAPLLLSRDIKINEKDNYGKTALHYAAENNSKEIAELLLSHGANINEKDRHGKTALHYAAENNSKEIAELLLSHGANINEKDDYKKTALHYAAENDNDETAELLISFKAKINEKDEEGKTAFHYATYNDNIEMAKLLLSHGAKVNERDKDGERPLHKAAFLQSKKWSNFFFHMVQKSIKELSLVSLLFNSQHHFLKQKSQNFFFYMVQKSIKKMIVKKQFFMLLQT</sequence>
<dbReference type="SMART" id="SM00248">
    <property type="entry name" value="ANK"/>
    <property type="match status" value="7"/>
</dbReference>
<evidence type="ECO:0000313" key="3">
    <source>
        <dbReference type="EMBL" id="EAY02448.1"/>
    </source>
</evidence>
<proteinExistence type="predicted"/>
<dbReference type="KEGG" id="tva:4760288"/>
<keyword evidence="1" id="KW-0040">ANK repeat</keyword>
<dbReference type="InterPro" id="IPR002110">
    <property type="entry name" value="Ankyrin_rpt"/>
</dbReference>
<dbReference type="OrthoDB" id="533508at2759"/>
<protein>
    <recommendedName>
        <fullName evidence="2">DUF3447 domain-containing protein</fullName>
    </recommendedName>
</protein>
<dbReference type="AlphaFoldDB" id="A2EY38"/>
<feature type="repeat" description="ANK" evidence="1">
    <location>
        <begin position="410"/>
        <end position="442"/>
    </location>
</feature>
<gene>
    <name evidence="3" type="ORF">TVAG_044670</name>
</gene>
<dbReference type="STRING" id="5722.A2EY38"/>
<evidence type="ECO:0000313" key="4">
    <source>
        <dbReference type="Proteomes" id="UP000001542"/>
    </source>
</evidence>
<dbReference type="VEuPathDB" id="TrichDB:TVAG_044670"/>
<feature type="repeat" description="ANK" evidence="1">
    <location>
        <begin position="443"/>
        <end position="475"/>
    </location>
</feature>
<dbReference type="eggNOG" id="KOG0192">
    <property type="taxonomic scope" value="Eukaryota"/>
</dbReference>
<dbReference type="SMR" id="A2EY38"/>
<dbReference type="PANTHER" id="PTHR24182">
    <property type="entry name" value="ANKYRIN REPEAT AND SOCS BOX CONTAINING 4"/>
    <property type="match status" value="1"/>
</dbReference>
<name>A2EY38_TRIV3</name>
<dbReference type="PRINTS" id="PR01415">
    <property type="entry name" value="ANKYRIN"/>
</dbReference>
<feature type="repeat" description="ANK" evidence="1">
    <location>
        <begin position="377"/>
        <end position="409"/>
    </location>
</feature>
<dbReference type="RefSeq" id="XP_001330688.1">
    <property type="nucleotide sequence ID" value="XM_001330652.1"/>
</dbReference>
<feature type="repeat" description="ANK" evidence="1">
    <location>
        <begin position="311"/>
        <end position="343"/>
    </location>
</feature>
<dbReference type="VEuPathDB" id="TrichDB:TVAGG3_0300560"/>
<dbReference type="PANTHER" id="PTHR24182:SF13">
    <property type="entry name" value="LD18443P"/>
    <property type="match status" value="1"/>
</dbReference>
<dbReference type="InParanoid" id="A2EY38"/>
<evidence type="ECO:0000256" key="1">
    <source>
        <dbReference type="PROSITE-ProRule" id="PRU00023"/>
    </source>
</evidence>
<feature type="domain" description="DUF3447" evidence="2">
    <location>
        <begin position="197"/>
        <end position="272"/>
    </location>
</feature>
<dbReference type="Pfam" id="PF13637">
    <property type="entry name" value="Ank_4"/>
    <property type="match status" value="1"/>
</dbReference>
<dbReference type="InterPro" id="IPR020683">
    <property type="entry name" value="DUF3447"/>
</dbReference>
<dbReference type="InterPro" id="IPR036770">
    <property type="entry name" value="Ankyrin_rpt-contain_sf"/>
</dbReference>
<dbReference type="EMBL" id="DS113536">
    <property type="protein sequence ID" value="EAY02448.1"/>
    <property type="molecule type" value="Genomic_DNA"/>
</dbReference>
<reference evidence="3" key="2">
    <citation type="journal article" date="2007" name="Science">
        <title>Draft genome sequence of the sexually transmitted pathogen Trichomonas vaginalis.</title>
        <authorList>
            <person name="Carlton J.M."/>
            <person name="Hirt R.P."/>
            <person name="Silva J.C."/>
            <person name="Delcher A.L."/>
            <person name="Schatz M."/>
            <person name="Zhao Q."/>
            <person name="Wortman J.R."/>
            <person name="Bidwell S.L."/>
            <person name="Alsmark U.C.M."/>
            <person name="Besteiro S."/>
            <person name="Sicheritz-Ponten T."/>
            <person name="Noel C.J."/>
            <person name="Dacks J.B."/>
            <person name="Foster P.G."/>
            <person name="Simillion C."/>
            <person name="Van de Peer Y."/>
            <person name="Miranda-Saavedra D."/>
            <person name="Barton G.J."/>
            <person name="Westrop G.D."/>
            <person name="Mueller S."/>
            <person name="Dessi D."/>
            <person name="Fiori P.L."/>
            <person name="Ren Q."/>
            <person name="Paulsen I."/>
            <person name="Zhang H."/>
            <person name="Bastida-Corcuera F.D."/>
            <person name="Simoes-Barbosa A."/>
            <person name="Brown M.T."/>
            <person name="Hayes R.D."/>
            <person name="Mukherjee M."/>
            <person name="Okumura C.Y."/>
            <person name="Schneider R."/>
            <person name="Smith A.J."/>
            <person name="Vanacova S."/>
            <person name="Villalvazo M."/>
            <person name="Haas B.J."/>
            <person name="Pertea M."/>
            <person name="Feldblyum T.V."/>
            <person name="Utterback T.R."/>
            <person name="Shu C.L."/>
            <person name="Osoegawa K."/>
            <person name="de Jong P.J."/>
            <person name="Hrdy I."/>
            <person name="Horvathova L."/>
            <person name="Zubacova Z."/>
            <person name="Dolezal P."/>
            <person name="Malik S.B."/>
            <person name="Logsdon J.M. Jr."/>
            <person name="Henze K."/>
            <person name="Gupta A."/>
            <person name="Wang C.C."/>
            <person name="Dunne R.L."/>
            <person name="Upcroft J.A."/>
            <person name="Upcroft P."/>
            <person name="White O."/>
            <person name="Salzberg S.L."/>
            <person name="Tang P."/>
            <person name="Chiu C.-H."/>
            <person name="Lee Y.-S."/>
            <person name="Embley T.M."/>
            <person name="Coombs G.H."/>
            <person name="Mottram J.C."/>
            <person name="Tachezy J."/>
            <person name="Fraser-Liggett C.M."/>
            <person name="Johnson P.J."/>
        </authorList>
    </citation>
    <scope>NUCLEOTIDE SEQUENCE [LARGE SCALE GENOMIC DNA]</scope>
    <source>
        <strain evidence="3">G3</strain>
    </source>
</reference>
<dbReference type="Pfam" id="PF00023">
    <property type="entry name" value="Ank"/>
    <property type="match status" value="1"/>
</dbReference>